<dbReference type="PANTHER" id="PTHR39323">
    <property type="entry name" value="BLR1149 PROTEIN"/>
    <property type="match status" value="1"/>
</dbReference>
<dbReference type="RefSeq" id="WP_004215232.1">
    <property type="nucleotide sequence ID" value="NC_013922.1"/>
</dbReference>
<evidence type="ECO:0000259" key="1">
    <source>
        <dbReference type="Pfam" id="PF00149"/>
    </source>
</evidence>
<dbReference type="Proteomes" id="UP000001879">
    <property type="component" value="Chromosome"/>
</dbReference>
<dbReference type="PATRIC" id="fig|547559.17.peg.1473"/>
<sequence>MTSATDTNDTGTDRSFTLRSRAAFIPAAETLVIADLHLGRGRSSAVDAPIDATENIQSRLATLLEYTGATTVVVAGDLLHAFDYVPQGVEESLGVLESTVESAGAALIVTPGNHDSMLSSVFEGETQPVWELEHEDVHKRELETTAIAVCHGHEEPDREADLYVVGHDHPALSIEGRKKPCFLFGPAAYDGADVLMLPAFTELAGGATVNGMRARDFQSPLVTDADAFHPIVWDDGAGESLWFPPLGECRRLL</sequence>
<dbReference type="KEGG" id="nmg:Nmag_2571"/>
<dbReference type="Pfam" id="PF00149">
    <property type="entry name" value="Metallophos"/>
    <property type="match status" value="1"/>
</dbReference>
<protein>
    <submittedName>
        <fullName evidence="2 3">Phosphoesterase</fullName>
    </submittedName>
</protein>
<keyword evidence="4" id="KW-1185">Reference proteome</keyword>
<evidence type="ECO:0000313" key="3">
    <source>
        <dbReference type="EMBL" id="ELY30871.1"/>
    </source>
</evidence>
<dbReference type="eggNOG" id="arCOG01150">
    <property type="taxonomic scope" value="Archaea"/>
</dbReference>
<dbReference type="InterPro" id="IPR004843">
    <property type="entry name" value="Calcineurin-like_PHP"/>
</dbReference>
<organism evidence="2 4">
    <name type="scientific">Natrialba magadii (strain ATCC 43099 / DSM 3394 / CCM 3739 / CIP 104546 / IAM 13178 / JCM 8861 / NBRC 102185 / NCIMB 2190 / MS3)</name>
    <name type="common">Natronobacterium magadii</name>
    <dbReference type="NCBI Taxonomy" id="547559"/>
    <lineage>
        <taxon>Archaea</taxon>
        <taxon>Methanobacteriati</taxon>
        <taxon>Methanobacteriota</taxon>
        <taxon>Stenosarchaea group</taxon>
        <taxon>Halobacteria</taxon>
        <taxon>Halobacteriales</taxon>
        <taxon>Natrialbaceae</taxon>
        <taxon>Natrialba</taxon>
    </lineage>
</organism>
<feature type="domain" description="Calcineurin-like phosphoesterase" evidence="1">
    <location>
        <begin position="31"/>
        <end position="136"/>
    </location>
</feature>
<evidence type="ECO:0000313" key="5">
    <source>
        <dbReference type="Proteomes" id="UP000011543"/>
    </source>
</evidence>
<dbReference type="PIRSF" id="PIRSF000887">
    <property type="entry name" value="Pesterase_MJ0037"/>
    <property type="match status" value="1"/>
</dbReference>
<dbReference type="InterPro" id="IPR029052">
    <property type="entry name" value="Metallo-depent_PP-like"/>
</dbReference>
<dbReference type="HOGENOM" id="CLU_075478_0_1_2"/>
<gene>
    <name evidence="2" type="ordered locus">Nmag_2571</name>
    <name evidence="3" type="ORF">C500_07533</name>
</gene>
<reference evidence="2" key="4">
    <citation type="submission" date="2016-09" db="EMBL/GenBank/DDBJ databases">
        <authorList>
            <person name="Pfeiffer F."/>
        </authorList>
    </citation>
    <scope>NUCLEOTIDE SEQUENCE</scope>
    <source>
        <strain evidence="2">ATCC 43099</strain>
    </source>
</reference>
<dbReference type="PaxDb" id="547559-Nmag_2571"/>
<dbReference type="SUPFAM" id="SSF56300">
    <property type="entry name" value="Metallo-dependent phosphatases"/>
    <property type="match status" value="1"/>
</dbReference>
<reference evidence="2 4" key="2">
    <citation type="journal article" date="2012" name="BMC Genomics">
        <title>A comparative genomics perspective on the genetic content of the alkaliphilic haloarchaeon Natrialba magadii ATCC 43099T.</title>
        <authorList>
            <person name="Siddaramappa S."/>
            <person name="Challacombe J.F."/>
            <person name="Decastro R.E."/>
            <person name="Pfeiffer F."/>
            <person name="Sastre D.E."/>
            <person name="Gimenez M.I."/>
            <person name="Paggi R.A."/>
            <person name="Detter J.C."/>
            <person name="Davenport K.W."/>
            <person name="Goodwin L.A."/>
            <person name="Kyrpides N."/>
            <person name="Tapia R."/>
            <person name="Pitluck S."/>
            <person name="Lucas S."/>
            <person name="Woyke T."/>
            <person name="Maupin-Furlow J.A."/>
        </authorList>
    </citation>
    <scope>NUCLEOTIDE SEQUENCE [LARGE SCALE GENOMIC DNA]</scope>
    <source>
        <strain evidence="2">ATCC 43099</strain>
        <strain evidence="4">ATCC 43099 / DSM 3394 / CCM 3739 / CIP 104546 / IAM 13178 / JCM 8861 / NBRC 102185 / NCIMB 2190 / MS3</strain>
    </source>
</reference>
<dbReference type="Gene3D" id="3.60.21.10">
    <property type="match status" value="1"/>
</dbReference>
<name>D3SYF9_NATMM</name>
<dbReference type="STRING" id="547559.Nmag_2571"/>
<dbReference type="OrthoDB" id="18264at2157"/>
<dbReference type="AlphaFoldDB" id="D3SYF9"/>
<dbReference type="InterPro" id="IPR024173">
    <property type="entry name" value="Pesterase_MJ0037-like"/>
</dbReference>
<proteinExistence type="predicted"/>
<evidence type="ECO:0000313" key="2">
    <source>
        <dbReference type="EMBL" id="ADD06130.1"/>
    </source>
</evidence>
<dbReference type="GeneID" id="8825426"/>
<dbReference type="EMBL" id="AOHS01000029">
    <property type="protein sequence ID" value="ELY30871.1"/>
    <property type="molecule type" value="Genomic_DNA"/>
</dbReference>
<accession>D3SYF9</accession>
<dbReference type="PANTHER" id="PTHR39323:SF1">
    <property type="entry name" value="BLR1149 PROTEIN"/>
    <property type="match status" value="1"/>
</dbReference>
<dbReference type="Proteomes" id="UP000011543">
    <property type="component" value="Unassembled WGS sequence"/>
</dbReference>
<evidence type="ECO:0000313" key="4">
    <source>
        <dbReference type="Proteomes" id="UP000001879"/>
    </source>
</evidence>
<dbReference type="EMBL" id="CP001932">
    <property type="protein sequence ID" value="ADD06130.1"/>
    <property type="molecule type" value="Genomic_DNA"/>
</dbReference>
<reference evidence="3 5" key="3">
    <citation type="journal article" date="2014" name="PLoS Genet.">
        <title>Phylogenetically driven sequencing of extremely halophilic archaea reveals strategies for static and dynamic osmo-response.</title>
        <authorList>
            <person name="Becker E.A."/>
            <person name="Seitzer P.M."/>
            <person name="Tritt A."/>
            <person name="Larsen D."/>
            <person name="Krusor M."/>
            <person name="Yao A.I."/>
            <person name="Wu D."/>
            <person name="Madern D."/>
            <person name="Eisen J.A."/>
            <person name="Darling A.E."/>
            <person name="Facciotti M.T."/>
        </authorList>
    </citation>
    <scope>NUCLEOTIDE SEQUENCE [LARGE SCALE GENOMIC DNA]</scope>
    <source>
        <strain evidence="5">ATCC 43099 / DSM 3394 / CCM 3739 / CIP 104546 / IAM 13178 / JCM 8861 / NBRC 102185 / NCIMB 2190 / MS3</strain>
        <strain evidence="3">MS-3</strain>
    </source>
</reference>
<reference evidence="4" key="1">
    <citation type="submission" date="2010-02" db="EMBL/GenBank/DDBJ databases">
        <title>Complete sequence of chromosome of Natrialba magadii ATCC 43099.</title>
        <authorList>
            <consortium name="US DOE Joint Genome Institute"/>
            <person name="Lucas S."/>
            <person name="Copeland A."/>
            <person name="Lapidus A."/>
            <person name="Cheng J.-F."/>
            <person name="Bruce D."/>
            <person name="Goodwin L."/>
            <person name="Pitluck S."/>
            <person name="Davenport K."/>
            <person name="Saunders E."/>
            <person name="Detter J.C."/>
            <person name="Han C."/>
            <person name="Tapia R."/>
            <person name="Land M."/>
            <person name="Hauser L."/>
            <person name="Kyrpides N."/>
            <person name="Mikhailova N."/>
            <person name="De Castro R.E."/>
            <person name="Maupin-Furlow J.A."/>
            <person name="Woyke T."/>
        </authorList>
    </citation>
    <scope>NUCLEOTIDE SEQUENCE [LARGE SCALE GENOMIC DNA]</scope>
    <source>
        <strain evidence="4">ATCC 43099 / DSM 3394 / CCM 3739 / CIP 104546 / IAM 13178 / JCM 8861 / NBRC 102185 / NCIMB 2190 / MS3</strain>
    </source>
</reference>